<feature type="domain" description="UBX" evidence="2">
    <location>
        <begin position="354"/>
        <end position="435"/>
    </location>
</feature>
<dbReference type="PANTHER" id="PTHR46424">
    <property type="entry name" value="UBX DOMAIN-CONTAINING PROTEIN 4"/>
    <property type="match status" value="1"/>
</dbReference>
<evidence type="ECO:0000259" key="2">
    <source>
        <dbReference type="PROSITE" id="PS50033"/>
    </source>
</evidence>
<dbReference type="Gene3D" id="3.10.20.90">
    <property type="entry name" value="Phosphatidylinositol 3-kinase Catalytic Subunit, Chain A, domain 1"/>
    <property type="match status" value="1"/>
</dbReference>
<feature type="compositionally biased region" description="Pro residues" evidence="1">
    <location>
        <begin position="269"/>
        <end position="281"/>
    </location>
</feature>
<reference evidence="3 4" key="1">
    <citation type="submission" date="2013-03" db="EMBL/GenBank/DDBJ databases">
        <title>The Genome Sequence of Phialophora europaea CBS 101466.</title>
        <authorList>
            <consortium name="The Broad Institute Genomics Platform"/>
            <person name="Cuomo C."/>
            <person name="de Hoog S."/>
            <person name="Gorbushina A."/>
            <person name="Walker B."/>
            <person name="Young S.K."/>
            <person name="Zeng Q."/>
            <person name="Gargeya S."/>
            <person name="Fitzgerald M."/>
            <person name="Haas B."/>
            <person name="Abouelleil A."/>
            <person name="Allen A.W."/>
            <person name="Alvarado L."/>
            <person name="Arachchi H.M."/>
            <person name="Berlin A.M."/>
            <person name="Chapman S.B."/>
            <person name="Gainer-Dewar J."/>
            <person name="Goldberg J."/>
            <person name="Griggs A."/>
            <person name="Gujja S."/>
            <person name="Hansen M."/>
            <person name="Howarth C."/>
            <person name="Imamovic A."/>
            <person name="Ireland A."/>
            <person name="Larimer J."/>
            <person name="McCowan C."/>
            <person name="Murphy C."/>
            <person name="Pearson M."/>
            <person name="Poon T.W."/>
            <person name="Priest M."/>
            <person name="Roberts A."/>
            <person name="Saif S."/>
            <person name="Shea T."/>
            <person name="Sisk P."/>
            <person name="Sykes S."/>
            <person name="Wortman J."/>
            <person name="Nusbaum C."/>
            <person name="Birren B."/>
        </authorList>
    </citation>
    <scope>NUCLEOTIDE SEQUENCE [LARGE SCALE GENOMIC DNA]</scope>
    <source>
        <strain evidence="3 4">CBS 101466</strain>
    </source>
</reference>
<dbReference type="InParanoid" id="W2S0B2"/>
<keyword evidence="4" id="KW-1185">Reference proteome</keyword>
<feature type="compositionally biased region" description="Polar residues" evidence="1">
    <location>
        <begin position="526"/>
        <end position="535"/>
    </location>
</feature>
<dbReference type="HOGENOM" id="CLU_035996_0_0_1"/>
<proteinExistence type="predicted"/>
<feature type="region of interest" description="Disordered" evidence="1">
    <location>
        <begin position="486"/>
        <end position="544"/>
    </location>
</feature>
<dbReference type="Pfam" id="PF23187">
    <property type="entry name" value="UBX7_N"/>
    <property type="match status" value="1"/>
</dbReference>
<dbReference type="CDD" id="cd01767">
    <property type="entry name" value="UBX"/>
    <property type="match status" value="1"/>
</dbReference>
<dbReference type="VEuPathDB" id="FungiDB:HMPREF1541_03974"/>
<gene>
    <name evidence="3" type="ORF">HMPREF1541_03974</name>
</gene>
<dbReference type="GO" id="GO:0005783">
    <property type="term" value="C:endoplasmic reticulum"/>
    <property type="evidence" value="ECO:0007669"/>
    <property type="project" value="TreeGrafter"/>
</dbReference>
<dbReference type="GO" id="GO:0036503">
    <property type="term" value="P:ERAD pathway"/>
    <property type="evidence" value="ECO:0007669"/>
    <property type="project" value="TreeGrafter"/>
</dbReference>
<dbReference type="PROSITE" id="PS50033">
    <property type="entry name" value="UBX"/>
    <property type="match status" value="1"/>
</dbReference>
<dbReference type="SUPFAM" id="SSF54236">
    <property type="entry name" value="Ubiquitin-like"/>
    <property type="match status" value="1"/>
</dbReference>
<protein>
    <recommendedName>
        <fullName evidence="2">UBX domain-containing protein</fullName>
    </recommendedName>
</protein>
<dbReference type="OrthoDB" id="2445133at2759"/>
<dbReference type="GeneID" id="19971313"/>
<evidence type="ECO:0000313" key="4">
    <source>
        <dbReference type="Proteomes" id="UP000030752"/>
    </source>
</evidence>
<feature type="region of interest" description="Disordered" evidence="1">
    <location>
        <begin position="244"/>
        <end position="358"/>
    </location>
</feature>
<name>W2S0B2_CYPE1</name>
<dbReference type="PANTHER" id="PTHR46424:SF1">
    <property type="entry name" value="UBX DOMAIN-CONTAINING PROTEIN 4"/>
    <property type="match status" value="1"/>
</dbReference>
<dbReference type="STRING" id="1220924.W2S0B2"/>
<organism evidence="3 4">
    <name type="scientific">Cyphellophora europaea (strain CBS 101466)</name>
    <name type="common">Phialophora europaea</name>
    <dbReference type="NCBI Taxonomy" id="1220924"/>
    <lineage>
        <taxon>Eukaryota</taxon>
        <taxon>Fungi</taxon>
        <taxon>Dikarya</taxon>
        <taxon>Ascomycota</taxon>
        <taxon>Pezizomycotina</taxon>
        <taxon>Eurotiomycetes</taxon>
        <taxon>Chaetothyriomycetidae</taxon>
        <taxon>Chaetothyriales</taxon>
        <taxon>Cyphellophoraceae</taxon>
        <taxon>Cyphellophora</taxon>
    </lineage>
</organism>
<dbReference type="InterPro" id="IPR029071">
    <property type="entry name" value="Ubiquitin-like_domsf"/>
</dbReference>
<evidence type="ECO:0000256" key="1">
    <source>
        <dbReference type="SAM" id="MobiDB-lite"/>
    </source>
</evidence>
<dbReference type="RefSeq" id="XP_008716544.1">
    <property type="nucleotide sequence ID" value="XM_008718322.1"/>
</dbReference>
<feature type="compositionally biased region" description="Polar residues" evidence="1">
    <location>
        <begin position="491"/>
        <end position="506"/>
    </location>
</feature>
<dbReference type="SMART" id="SM00166">
    <property type="entry name" value="UBX"/>
    <property type="match status" value="1"/>
</dbReference>
<dbReference type="eggNOG" id="KOG2689">
    <property type="taxonomic scope" value="Eukaryota"/>
</dbReference>
<dbReference type="Proteomes" id="UP000030752">
    <property type="component" value="Unassembled WGS sequence"/>
</dbReference>
<feature type="compositionally biased region" description="Polar residues" evidence="1">
    <location>
        <begin position="117"/>
        <end position="126"/>
    </location>
</feature>
<dbReference type="InterPro" id="IPR001012">
    <property type="entry name" value="UBX_dom"/>
</dbReference>
<feature type="region of interest" description="Disordered" evidence="1">
    <location>
        <begin position="114"/>
        <end position="163"/>
    </location>
</feature>
<feature type="compositionally biased region" description="Basic and acidic residues" evidence="1">
    <location>
        <begin position="302"/>
        <end position="340"/>
    </location>
</feature>
<dbReference type="AlphaFoldDB" id="W2S0B2"/>
<feature type="compositionally biased region" description="Basic and acidic residues" evidence="1">
    <location>
        <begin position="511"/>
        <end position="522"/>
    </location>
</feature>
<dbReference type="Pfam" id="PF00789">
    <property type="entry name" value="UBX"/>
    <property type="match status" value="1"/>
</dbReference>
<dbReference type="EMBL" id="KB822719">
    <property type="protein sequence ID" value="ETN42035.1"/>
    <property type="molecule type" value="Genomic_DNA"/>
</dbReference>
<sequence length="544" mass="59114">MAFHDGDLQSGIALAIQQQMAVLCFVHADDSDKSQEWEGVLLSSPFSEHMHEQVVAIRLRAGSSEAAFLTPIAPVNSTPAVIVIKNASLQANIQAAEVTIDQLRQKLQQLIAPHGPEQSNAPSLAEQSDEVVKDATQADPSSSGPTVGYLDLPPSAGQPRLPNNAYDALREFTEGLKACGESPAKILEAQLGVLSRLPIFKEEVQRLRSLDQNDQPELSQTARDRLMLRLPAAAIKAQMKVQTSATSGQADAAPSATGRVYSQRSTAPAPAPQRPSAPQVPDPASQPELSEAQRAQQNEYRQMQRDREQKQREERERIKAQIKADREERRRREQVQKQNDEAATSPPTGGTLKPTGNEVRVQVRTFDGSVIRETFKPISTITTDLRPWIDSAIESNVPYDFKLILTPLPNKKIEASEEEMALSDLGIKHSCTFVIAPVQGYVESYSGASGGIVGSAVSGGYNLVTGTAGALFGGFRSILGYGQPAAETRPAQGSTLGESAASNQRSMRVRTLADQRAEDVGKNEFYNGNQLNFQPNKDDDRKND</sequence>
<accession>W2S0B2</accession>
<evidence type="ECO:0000313" key="3">
    <source>
        <dbReference type="EMBL" id="ETN42035.1"/>
    </source>
</evidence>